<keyword evidence="2" id="KW-1185">Reference proteome</keyword>
<gene>
    <name evidence="1" type="ORF">RISK_002125</name>
</gene>
<dbReference type="PATRIC" id="fig|595434.4.peg.2035"/>
<comment type="caution">
    <text evidence="1">The sequence shown here is derived from an EMBL/GenBank/DDBJ whole genome shotgun (WGS) entry which is preliminary data.</text>
</comment>
<evidence type="ECO:0000313" key="1">
    <source>
        <dbReference type="EMBL" id="KLU05493.1"/>
    </source>
</evidence>
<accession>A0A0J1BG27</accession>
<protein>
    <submittedName>
        <fullName evidence="1">Uncharacterized protein</fullName>
    </submittedName>
</protein>
<dbReference type="AlphaFoldDB" id="A0A0J1BG27"/>
<sequence length="41" mass="4620">MLKTETQHMNRRNLDQSMATLVSYVATFASIQEGTQTSCAR</sequence>
<reference evidence="1" key="1">
    <citation type="submission" date="2015-05" db="EMBL/GenBank/DDBJ databases">
        <title>Permanent draft genome of Rhodopirellula islandicus K833.</title>
        <authorList>
            <person name="Kizina J."/>
            <person name="Richter M."/>
            <person name="Glockner F.O."/>
            <person name="Harder J."/>
        </authorList>
    </citation>
    <scope>NUCLEOTIDE SEQUENCE [LARGE SCALE GENOMIC DNA]</scope>
    <source>
        <strain evidence="1">K833</strain>
    </source>
</reference>
<organism evidence="1 2">
    <name type="scientific">Rhodopirellula islandica</name>
    <dbReference type="NCBI Taxonomy" id="595434"/>
    <lineage>
        <taxon>Bacteria</taxon>
        <taxon>Pseudomonadati</taxon>
        <taxon>Planctomycetota</taxon>
        <taxon>Planctomycetia</taxon>
        <taxon>Pirellulales</taxon>
        <taxon>Pirellulaceae</taxon>
        <taxon>Rhodopirellula</taxon>
    </lineage>
</organism>
<dbReference type="Proteomes" id="UP000036367">
    <property type="component" value="Unassembled WGS sequence"/>
</dbReference>
<dbReference type="EMBL" id="LECT01000017">
    <property type="protein sequence ID" value="KLU05493.1"/>
    <property type="molecule type" value="Genomic_DNA"/>
</dbReference>
<name>A0A0J1BG27_RHOIS</name>
<proteinExistence type="predicted"/>
<evidence type="ECO:0000313" key="2">
    <source>
        <dbReference type="Proteomes" id="UP000036367"/>
    </source>
</evidence>